<keyword evidence="5 10" id="KW-0812">Transmembrane</keyword>
<name>R7YKX8_CONA1</name>
<evidence type="ECO:0000256" key="4">
    <source>
        <dbReference type="ARBA" id="ARBA00011565"/>
    </source>
</evidence>
<dbReference type="InterPro" id="IPR007667">
    <property type="entry name" value="Hypoxia_induced_domain"/>
</dbReference>
<dbReference type="GeneID" id="19899002"/>
<dbReference type="STRING" id="1168221.R7YKX8"/>
<dbReference type="RefSeq" id="XP_007777786.1">
    <property type="nucleotide sequence ID" value="XM_007779596.1"/>
</dbReference>
<keyword evidence="13" id="KW-1185">Reference proteome</keyword>
<dbReference type="Pfam" id="PF04588">
    <property type="entry name" value="HIG_1_N"/>
    <property type="match status" value="1"/>
</dbReference>
<evidence type="ECO:0000259" key="11">
    <source>
        <dbReference type="PROSITE" id="PS51503"/>
    </source>
</evidence>
<proteinExistence type="inferred from homology"/>
<comment type="function">
    <text evidence="1">Cytochrome c oxidase subunit which plays a role in assembly of respiratory supercomplexes.</text>
</comment>
<evidence type="ECO:0000256" key="7">
    <source>
        <dbReference type="ARBA" id="ARBA00023128"/>
    </source>
</evidence>
<dbReference type="PANTHER" id="PTHR12297:SF3">
    <property type="entry name" value="HIG1 DOMAIN FAMILY MEMBER 1A"/>
    <property type="match status" value="1"/>
</dbReference>
<dbReference type="PANTHER" id="PTHR12297">
    <property type="entry name" value="HYPOXIA-INDUCBILE GENE 1 HIG1 -RELATED"/>
    <property type="match status" value="1"/>
</dbReference>
<dbReference type="InterPro" id="IPR050355">
    <property type="entry name" value="RCF1"/>
</dbReference>
<gene>
    <name evidence="12" type="ORF">W97_01691</name>
</gene>
<feature type="domain" description="HIG1" evidence="11">
    <location>
        <begin position="7"/>
        <end position="98"/>
    </location>
</feature>
<dbReference type="HOGENOM" id="CLU_087356_0_2_1"/>
<keyword evidence="8 10" id="KW-0472">Membrane</keyword>
<dbReference type="AlphaFoldDB" id="R7YKX8"/>
<dbReference type="eggNOG" id="KOG4431">
    <property type="taxonomic scope" value="Eukaryota"/>
</dbReference>
<evidence type="ECO:0000256" key="5">
    <source>
        <dbReference type="ARBA" id="ARBA00022692"/>
    </source>
</evidence>
<dbReference type="GO" id="GO:0031966">
    <property type="term" value="C:mitochondrial membrane"/>
    <property type="evidence" value="ECO:0007669"/>
    <property type="project" value="UniProtKB-SubCell"/>
</dbReference>
<evidence type="ECO:0000313" key="12">
    <source>
        <dbReference type="EMBL" id="EON62469.1"/>
    </source>
</evidence>
<evidence type="ECO:0000256" key="8">
    <source>
        <dbReference type="ARBA" id="ARBA00023136"/>
    </source>
</evidence>
<feature type="region of interest" description="Disordered" evidence="9">
    <location>
        <begin position="134"/>
        <end position="190"/>
    </location>
</feature>
<evidence type="ECO:0000256" key="3">
    <source>
        <dbReference type="ARBA" id="ARBA00009366"/>
    </source>
</evidence>
<evidence type="ECO:0000256" key="9">
    <source>
        <dbReference type="SAM" id="MobiDB-lite"/>
    </source>
</evidence>
<feature type="transmembrane region" description="Helical" evidence="10">
    <location>
        <begin position="70"/>
        <end position="87"/>
    </location>
</feature>
<keyword evidence="6 10" id="KW-1133">Transmembrane helix</keyword>
<comment type="similarity">
    <text evidence="3">Belongs to the RCF1 family.</text>
</comment>
<keyword evidence="7" id="KW-0496">Mitochondrion</keyword>
<evidence type="ECO:0000313" key="13">
    <source>
        <dbReference type="Proteomes" id="UP000016924"/>
    </source>
</evidence>
<dbReference type="PROSITE" id="PS51503">
    <property type="entry name" value="HIG1"/>
    <property type="match status" value="1"/>
</dbReference>
<protein>
    <recommendedName>
        <fullName evidence="11">HIG1 domain-containing protein</fullName>
    </recommendedName>
</protein>
<dbReference type="OMA" id="QRWIREL"/>
<comment type="subunit">
    <text evidence="4">Associates with the respiratory chain complex III/complex IV supercomplex.</text>
</comment>
<dbReference type="Proteomes" id="UP000016924">
    <property type="component" value="Unassembled WGS sequence"/>
</dbReference>
<evidence type="ECO:0000256" key="2">
    <source>
        <dbReference type="ARBA" id="ARBA00004325"/>
    </source>
</evidence>
<dbReference type="Gene3D" id="6.10.140.1320">
    <property type="match status" value="1"/>
</dbReference>
<accession>R7YKX8</accession>
<feature type="compositionally biased region" description="Basic and acidic residues" evidence="9">
    <location>
        <begin position="134"/>
        <end position="157"/>
    </location>
</feature>
<reference evidence="13" key="1">
    <citation type="submission" date="2012-06" db="EMBL/GenBank/DDBJ databases">
        <title>The genome sequence of Coniosporium apollinis CBS 100218.</title>
        <authorList>
            <consortium name="The Broad Institute Genome Sequencing Platform"/>
            <person name="Cuomo C."/>
            <person name="Gorbushina A."/>
            <person name="Noack S."/>
            <person name="Walker B."/>
            <person name="Young S.K."/>
            <person name="Zeng Q."/>
            <person name="Gargeya S."/>
            <person name="Fitzgerald M."/>
            <person name="Haas B."/>
            <person name="Abouelleil A."/>
            <person name="Alvarado L."/>
            <person name="Arachchi H.M."/>
            <person name="Berlin A.M."/>
            <person name="Chapman S.B."/>
            <person name="Goldberg J."/>
            <person name="Griggs A."/>
            <person name="Gujja S."/>
            <person name="Hansen M."/>
            <person name="Howarth C."/>
            <person name="Imamovic A."/>
            <person name="Larimer J."/>
            <person name="McCowan C."/>
            <person name="Montmayeur A."/>
            <person name="Murphy C."/>
            <person name="Neiman D."/>
            <person name="Pearson M."/>
            <person name="Priest M."/>
            <person name="Roberts A."/>
            <person name="Saif S."/>
            <person name="Shea T."/>
            <person name="Sisk P."/>
            <person name="Sykes S."/>
            <person name="Wortman J."/>
            <person name="Nusbaum C."/>
            <person name="Birren B."/>
        </authorList>
    </citation>
    <scope>NUCLEOTIDE SEQUENCE [LARGE SCALE GENOMIC DNA]</scope>
    <source>
        <strain evidence="13">CBS 100218</strain>
    </source>
</reference>
<evidence type="ECO:0000256" key="1">
    <source>
        <dbReference type="ARBA" id="ARBA00002584"/>
    </source>
</evidence>
<sequence length="190" mass="21779">MSSGQPLPSSFDGNSDFYEESRWQKLRRRIIEEPLIPLGCALTVWALFGASTAIRAGNSNRANTMFRRRIYAQGFTLIAMLAGSVYWSKDRGKRKEFEGVVAERKRQDKHQAWLRELEARDVEEKMFRARLERARERHRQGDFSEEREDVTGEERGGSEGPETSVGRVVEEAKEKGQGVLRTVRESIGKT</sequence>
<feature type="compositionally biased region" description="Basic and acidic residues" evidence="9">
    <location>
        <begin position="168"/>
        <end position="190"/>
    </location>
</feature>
<dbReference type="GO" id="GO:0097250">
    <property type="term" value="P:mitochondrial respirasome assembly"/>
    <property type="evidence" value="ECO:0007669"/>
    <property type="project" value="TreeGrafter"/>
</dbReference>
<evidence type="ECO:0000256" key="10">
    <source>
        <dbReference type="SAM" id="Phobius"/>
    </source>
</evidence>
<comment type="subcellular location">
    <subcellularLocation>
        <location evidence="2">Mitochondrion membrane</location>
    </subcellularLocation>
</comment>
<evidence type="ECO:0000256" key="6">
    <source>
        <dbReference type="ARBA" id="ARBA00022989"/>
    </source>
</evidence>
<dbReference type="OrthoDB" id="6604018at2759"/>
<dbReference type="EMBL" id="JH767559">
    <property type="protein sequence ID" value="EON62469.1"/>
    <property type="molecule type" value="Genomic_DNA"/>
</dbReference>
<feature type="transmembrane region" description="Helical" evidence="10">
    <location>
        <begin position="35"/>
        <end position="58"/>
    </location>
</feature>
<organism evidence="12 13">
    <name type="scientific">Coniosporium apollinis (strain CBS 100218)</name>
    <name type="common">Rock-inhabiting black yeast</name>
    <dbReference type="NCBI Taxonomy" id="1168221"/>
    <lineage>
        <taxon>Eukaryota</taxon>
        <taxon>Fungi</taxon>
        <taxon>Dikarya</taxon>
        <taxon>Ascomycota</taxon>
        <taxon>Pezizomycotina</taxon>
        <taxon>Dothideomycetes</taxon>
        <taxon>Dothideomycetes incertae sedis</taxon>
        <taxon>Coniosporium</taxon>
    </lineage>
</organism>